<feature type="region of interest" description="Disordered" evidence="1">
    <location>
        <begin position="1"/>
        <end position="24"/>
    </location>
</feature>
<gene>
    <name evidence="2" type="ORF">KCMC57_04140</name>
</gene>
<sequence length="64" mass="6631">MANCPPGTELDDWMVTNGDGSPLGPDHRVRWATAGENGIGAWIAPYTGSPTPPESITLTGSCTC</sequence>
<accession>A0AB33JLA1</accession>
<dbReference type="RefSeq" id="WP_407986648.1">
    <property type="nucleotide sequence ID" value="NZ_AP035881.2"/>
</dbReference>
<protein>
    <submittedName>
        <fullName evidence="2">Uncharacterized protein</fullName>
    </submittedName>
</protein>
<evidence type="ECO:0000313" key="2">
    <source>
        <dbReference type="EMBL" id="BFP44046.1"/>
    </source>
</evidence>
<organism evidence="2">
    <name type="scientific">Kitasatospora sp. CMC57</name>
    <dbReference type="NCBI Taxonomy" id="3231513"/>
    <lineage>
        <taxon>Bacteria</taxon>
        <taxon>Bacillati</taxon>
        <taxon>Actinomycetota</taxon>
        <taxon>Actinomycetes</taxon>
        <taxon>Kitasatosporales</taxon>
        <taxon>Streptomycetaceae</taxon>
        <taxon>Kitasatospora</taxon>
    </lineage>
</organism>
<proteinExistence type="predicted"/>
<dbReference type="AlphaFoldDB" id="A0AB33JLA1"/>
<dbReference type="EMBL" id="AP035881">
    <property type="protein sequence ID" value="BFP44046.1"/>
    <property type="molecule type" value="Genomic_DNA"/>
</dbReference>
<evidence type="ECO:0000256" key="1">
    <source>
        <dbReference type="SAM" id="MobiDB-lite"/>
    </source>
</evidence>
<name>A0AB33JLA1_9ACTN</name>
<reference evidence="2" key="1">
    <citation type="submission" date="2024-07" db="EMBL/GenBank/DDBJ databases">
        <title>Complete genome sequences of cellulolytic bacteria, Kitasatospora sp. CMC57 and Streptomyces sp. CMC78, isolated from Japanese agricultural soil.</title>
        <authorList>
            <person name="Hashimoto T."/>
            <person name="Ito M."/>
            <person name="Iwamoto M."/>
            <person name="Fukahori D."/>
            <person name="Shoda T."/>
            <person name="Sakoda M."/>
            <person name="Morohoshi T."/>
            <person name="Mitsuboshi M."/>
            <person name="Nishizawa T."/>
        </authorList>
    </citation>
    <scope>NUCLEOTIDE SEQUENCE</scope>
    <source>
        <strain evidence="2">CMC57</strain>
    </source>
</reference>